<dbReference type="STRING" id="661478.OP10G_1258"/>
<organism evidence="2 3">
    <name type="scientific">Fimbriimonas ginsengisoli Gsoil 348</name>
    <dbReference type="NCBI Taxonomy" id="661478"/>
    <lineage>
        <taxon>Bacteria</taxon>
        <taxon>Bacillati</taxon>
        <taxon>Armatimonadota</taxon>
        <taxon>Fimbriimonadia</taxon>
        <taxon>Fimbriimonadales</taxon>
        <taxon>Fimbriimonadaceae</taxon>
        <taxon>Fimbriimonas</taxon>
    </lineage>
</organism>
<accession>A0A068NME5</accession>
<evidence type="ECO:0000313" key="3">
    <source>
        <dbReference type="Proteomes" id="UP000027982"/>
    </source>
</evidence>
<sequence length="604" mass="65261">MARRLINLLLFAAALAPAAGSAQSFGRFGYVSRFDLPGFTVDSDGFVVSHPAADRIRFARPARVWKPTATSDMEQTVALGGPAGNPAKVRASLLAPGFALYFEKGLSLKVGSTGAPYLTWREGSAASGVPTPNVRWVVLSFRDAQPPLVLGFPDGPSSLTVTGKPGAWTIEGAPDFRGWVRVGLPVGLQPAAANSAAALGRLAESAAEEEDIWSHNAPVLQNLTVQADEDSVVADWTFSRVGALLPRAAVLAEIGGYPLKVLSPARRMKLSLGEGPASVCKSTELRIRLPIRRVPTGRGLSVGADLSAPMGTVSPFDVPSIVELSLETLSATRDIQTRHSAEETGSEYLSQAAYFKEPWSDQLLPYDAAGVGIDLASAHALLSQAVTASTRATSEDNALLTSVAWRRDWHTWLPWVADPNQRRRAAALSALAGVLCPEPERRLSAAMFQAGLSAERGLEIWRRRTGQTSNEAKLLEPMPGLRQALFRLAGLVTEEARYADTWLSPVRVFSDVPLHVTEFEKNYTVEWPVLEPKASVLRLAAGYEIRLDAISNLPRYRVDQALGTTEVLYTPETTGICQARLFLPDWAKPLPRSRSIPRYSEAAK</sequence>
<dbReference type="EMBL" id="CP007139">
    <property type="protein sequence ID" value="AIE84626.1"/>
    <property type="molecule type" value="Genomic_DNA"/>
</dbReference>
<gene>
    <name evidence="2" type="ORF">OP10G_1258</name>
</gene>
<dbReference type="HOGENOM" id="CLU_451823_0_0_0"/>
<protein>
    <submittedName>
        <fullName evidence="2">Uncharacterized protein</fullName>
    </submittedName>
</protein>
<proteinExistence type="predicted"/>
<dbReference type="AlphaFoldDB" id="A0A068NME5"/>
<dbReference type="Proteomes" id="UP000027982">
    <property type="component" value="Chromosome"/>
</dbReference>
<keyword evidence="1" id="KW-0732">Signal</keyword>
<dbReference type="OrthoDB" id="9840010at2"/>
<evidence type="ECO:0000256" key="1">
    <source>
        <dbReference type="SAM" id="SignalP"/>
    </source>
</evidence>
<dbReference type="KEGG" id="fgi:OP10G_1258"/>
<keyword evidence="3" id="KW-1185">Reference proteome</keyword>
<evidence type="ECO:0000313" key="2">
    <source>
        <dbReference type="EMBL" id="AIE84626.1"/>
    </source>
</evidence>
<reference evidence="2 3" key="1">
    <citation type="journal article" date="2014" name="PLoS ONE">
        <title>The first complete genome sequence of the class fimbriimonadia in the phylum armatimonadetes.</title>
        <authorList>
            <person name="Hu Z.Y."/>
            <person name="Wang Y.Z."/>
            <person name="Im W.T."/>
            <person name="Wang S.Y."/>
            <person name="Zhao G.P."/>
            <person name="Zheng H.J."/>
            <person name="Quan Z.X."/>
        </authorList>
    </citation>
    <scope>NUCLEOTIDE SEQUENCE [LARGE SCALE GENOMIC DNA]</scope>
    <source>
        <strain evidence="2">Gsoil 348</strain>
    </source>
</reference>
<name>A0A068NME5_FIMGI</name>
<feature type="chain" id="PRO_5001651717" evidence="1">
    <location>
        <begin position="23"/>
        <end position="604"/>
    </location>
</feature>
<feature type="signal peptide" evidence="1">
    <location>
        <begin position="1"/>
        <end position="22"/>
    </location>
</feature>
<dbReference type="RefSeq" id="WP_025226751.1">
    <property type="nucleotide sequence ID" value="NZ_CP007139.1"/>
</dbReference>